<protein>
    <recommendedName>
        <fullName evidence="3">F5/8 type C domain-containing protein</fullName>
    </recommendedName>
</protein>
<feature type="transmembrane region" description="Helical" evidence="2">
    <location>
        <begin position="52"/>
        <end position="75"/>
    </location>
</feature>
<proteinExistence type="predicted"/>
<dbReference type="InterPro" id="IPR000421">
    <property type="entry name" value="FA58C"/>
</dbReference>
<dbReference type="InterPro" id="IPR008979">
    <property type="entry name" value="Galactose-bd-like_sf"/>
</dbReference>
<sequence>MKYCPKCNALLNKEAEFCSECGTKIESENKTSEPAQTPITPKQKRKKSSNRLLWVIIIIFTLVIIGALIAAFFVFRESDEKNSNSAIPSNQNLNMNVNENTNANVNLNQNVNSDENMNINDNGNININLNENSNENTNANLNENTNQEQFTQTDPVNPLRPPIPETIVTASSTLEDASNTGFDYSPSQVLDQDFSTAWTEGVNGYGVGEWIKMEFPGTAEINTIGIVPGYARDEEIYNENDRVADLELEFSGGSKITRTLADQYGMQFIEFPTVGTTYIKLTIKGVYDGSKYQDAAIAELDIWSDYVTNKDAQAALEYYQTNKESAALKPPVKYIEKTYMAIGIMGSPTPEIPVNFYSPTVEPMVAAAEIPAATPQGITFTAKWFNEGNLFHTQDITSYSPVAEIATITIVSTAQISDLVSPPDVLWPLGDYDVRWYEDGQLSTTQIFAVTPQ</sequence>
<dbReference type="Pfam" id="PF25302">
    <property type="entry name" value="NADase_transloc"/>
    <property type="match status" value="1"/>
</dbReference>
<dbReference type="SUPFAM" id="SSF49785">
    <property type="entry name" value="Galactose-binding domain-like"/>
    <property type="match status" value="1"/>
</dbReference>
<dbReference type="InterPro" id="IPR057561">
    <property type="entry name" value="NADase_transloc"/>
</dbReference>
<gene>
    <name evidence="4" type="ORF">COX53_03290</name>
</gene>
<dbReference type="PROSITE" id="PS50022">
    <property type="entry name" value="FA58C_3"/>
    <property type="match status" value="1"/>
</dbReference>
<dbReference type="Proteomes" id="UP000231388">
    <property type="component" value="Unassembled WGS sequence"/>
</dbReference>
<evidence type="ECO:0000256" key="1">
    <source>
        <dbReference type="SAM" id="MobiDB-lite"/>
    </source>
</evidence>
<evidence type="ECO:0000256" key="2">
    <source>
        <dbReference type="SAM" id="Phobius"/>
    </source>
</evidence>
<accession>A0A2G9XBF0</accession>
<comment type="caution">
    <text evidence="4">The sequence shown here is derived from an EMBL/GenBank/DDBJ whole genome shotgun (WGS) entry which is preliminary data.</text>
</comment>
<organism evidence="4 5">
    <name type="scientific">candidate division WWE3 bacterium CG23_combo_of_CG06-09_8_20_14_all_40_14</name>
    <dbReference type="NCBI Taxonomy" id="1975095"/>
    <lineage>
        <taxon>Bacteria</taxon>
        <taxon>Katanobacteria</taxon>
    </lineage>
</organism>
<dbReference type="NCBIfam" id="NF047619">
    <property type="entry name" value="NADase_discoid"/>
    <property type="match status" value="1"/>
</dbReference>
<dbReference type="EMBL" id="PCQY01000038">
    <property type="protein sequence ID" value="PIP04289.1"/>
    <property type="molecule type" value="Genomic_DNA"/>
</dbReference>
<evidence type="ECO:0000259" key="3">
    <source>
        <dbReference type="PROSITE" id="PS50022"/>
    </source>
</evidence>
<feature type="domain" description="F5/8 type C" evidence="3">
    <location>
        <begin position="151"/>
        <end position="305"/>
    </location>
</feature>
<dbReference type="AlphaFoldDB" id="A0A2G9XBF0"/>
<keyword evidence="2" id="KW-0472">Membrane</keyword>
<dbReference type="Pfam" id="PF13240">
    <property type="entry name" value="Zn_Ribbon_1"/>
    <property type="match status" value="1"/>
</dbReference>
<dbReference type="InterPro" id="IPR026870">
    <property type="entry name" value="Zinc_ribbon_dom"/>
</dbReference>
<evidence type="ECO:0000313" key="4">
    <source>
        <dbReference type="EMBL" id="PIP04289.1"/>
    </source>
</evidence>
<evidence type="ECO:0000313" key="5">
    <source>
        <dbReference type="Proteomes" id="UP000231388"/>
    </source>
</evidence>
<dbReference type="Gene3D" id="2.60.120.260">
    <property type="entry name" value="Galactose-binding domain-like"/>
    <property type="match status" value="1"/>
</dbReference>
<keyword evidence="2" id="KW-1133">Transmembrane helix</keyword>
<reference evidence="4 5" key="1">
    <citation type="submission" date="2017-09" db="EMBL/GenBank/DDBJ databases">
        <title>Depth-based differentiation of microbial function through sediment-hosted aquifers and enrichment of novel symbionts in the deep terrestrial subsurface.</title>
        <authorList>
            <person name="Probst A.J."/>
            <person name="Ladd B."/>
            <person name="Jarett J.K."/>
            <person name="Geller-Mcgrath D.E."/>
            <person name="Sieber C.M."/>
            <person name="Emerson J.B."/>
            <person name="Anantharaman K."/>
            <person name="Thomas B.C."/>
            <person name="Malmstrom R."/>
            <person name="Stieglmeier M."/>
            <person name="Klingl A."/>
            <person name="Woyke T."/>
            <person name="Ryan C.M."/>
            <person name="Banfield J.F."/>
        </authorList>
    </citation>
    <scope>NUCLEOTIDE SEQUENCE [LARGE SCALE GENOMIC DNA]</scope>
    <source>
        <strain evidence="4">CG23_combo_of_CG06-09_8_20_14_all_40_14</strain>
    </source>
</reference>
<name>A0A2G9XBF0_UNCKA</name>
<keyword evidence="2" id="KW-0812">Transmembrane</keyword>
<feature type="region of interest" description="Disordered" evidence="1">
    <location>
        <begin position="109"/>
        <end position="141"/>
    </location>
</feature>